<reference evidence="6 7" key="1">
    <citation type="submission" date="2018-11" db="EMBL/GenBank/DDBJ databases">
        <authorList>
            <person name="Li F."/>
        </authorList>
    </citation>
    <scope>NUCLEOTIDE SEQUENCE [LARGE SCALE GENOMIC DNA]</scope>
    <source>
        <strain evidence="6 7">YS17T</strain>
    </source>
</reference>
<keyword evidence="2" id="KW-0418">Kinase</keyword>
<dbReference type="CDD" id="cd16917">
    <property type="entry name" value="HATPase_UhpB-NarQ-NarX-like"/>
    <property type="match status" value="1"/>
</dbReference>
<dbReference type="SMART" id="SM00387">
    <property type="entry name" value="HATPase_c"/>
    <property type="match status" value="1"/>
</dbReference>
<dbReference type="OrthoDB" id="3534856at2"/>
<evidence type="ECO:0000256" key="2">
    <source>
        <dbReference type="ARBA" id="ARBA00022777"/>
    </source>
</evidence>
<dbReference type="InterPro" id="IPR036890">
    <property type="entry name" value="HATPase_C_sf"/>
</dbReference>
<keyword evidence="4" id="KW-0472">Membrane</keyword>
<dbReference type="InterPro" id="IPR050482">
    <property type="entry name" value="Sensor_HK_TwoCompSys"/>
</dbReference>
<dbReference type="SUPFAM" id="SSF55874">
    <property type="entry name" value="ATPase domain of HSP90 chaperone/DNA topoisomerase II/histidine kinase"/>
    <property type="match status" value="1"/>
</dbReference>
<feature type="transmembrane region" description="Helical" evidence="4">
    <location>
        <begin position="119"/>
        <end position="136"/>
    </location>
</feature>
<dbReference type="GO" id="GO:0016301">
    <property type="term" value="F:kinase activity"/>
    <property type="evidence" value="ECO:0007669"/>
    <property type="project" value="UniProtKB-KW"/>
</dbReference>
<keyword evidence="6" id="KW-0067">ATP-binding</keyword>
<dbReference type="AlphaFoldDB" id="A0A3N6WLX9"/>
<name>A0A3N6WLX9_9ACTN</name>
<dbReference type="PANTHER" id="PTHR24421:SF61">
    <property type="entry name" value="OXYGEN SENSOR HISTIDINE KINASE NREB"/>
    <property type="match status" value="1"/>
</dbReference>
<protein>
    <submittedName>
        <fullName evidence="6">ATP-binding protein</fullName>
    </submittedName>
</protein>
<keyword evidence="1" id="KW-0808">Transferase</keyword>
<evidence type="ECO:0000256" key="3">
    <source>
        <dbReference type="ARBA" id="ARBA00023012"/>
    </source>
</evidence>
<evidence type="ECO:0000313" key="7">
    <source>
        <dbReference type="Proteomes" id="UP000275225"/>
    </source>
</evidence>
<feature type="domain" description="Histidine kinase/HSP90-like ATPase" evidence="5">
    <location>
        <begin position="311"/>
        <end position="405"/>
    </location>
</feature>
<evidence type="ECO:0000256" key="4">
    <source>
        <dbReference type="SAM" id="Phobius"/>
    </source>
</evidence>
<dbReference type="InterPro" id="IPR003594">
    <property type="entry name" value="HATPase_dom"/>
</dbReference>
<dbReference type="EMBL" id="RQJX01000007">
    <property type="protein sequence ID" value="RQN08300.1"/>
    <property type="molecule type" value="Genomic_DNA"/>
</dbReference>
<keyword evidence="3" id="KW-0902">Two-component regulatory system</keyword>
<dbReference type="GO" id="GO:0005524">
    <property type="term" value="F:ATP binding"/>
    <property type="evidence" value="ECO:0007669"/>
    <property type="project" value="UniProtKB-KW"/>
</dbReference>
<feature type="transmembrane region" description="Helical" evidence="4">
    <location>
        <begin position="93"/>
        <end position="113"/>
    </location>
</feature>
<sequence>MTTTVPAYRRASRPADRRVVGGVAAGLADHLAVPVVWVRIGFIVATWFNGAGILAYLLLWRFLPLATPDDAPGVESATRAGLRGSDRLGRREIAQTVAIGAVGLGVFTLLSVVGRGPSSHVLVPVLVGVVGIALVWRQLDDAAWNSWLRQTSGPGHVGRIAAGVALVGLAAIFVMSEGRGWSATLDLVAAVAVAMIGLVLILGPWISSLWHDLGEERRQRIRSQERADMAAHLHDSVLQTLALLQKNAHDPAAVATLARRQERELRDWLYGDEAPAGSTLVAGLRAEAGDVETAHQVPVELVAVGDAPMSSDVAALVRAAREAMVNAAKHAGVGRIDVYSEVAGASAEVFVRDRGVGFDPDQIPDDRQGIRGSMVERMRRHGGDTRIKSTPGEGTEVVLTMPLRETTTQEESREA</sequence>
<dbReference type="Gene3D" id="3.30.565.10">
    <property type="entry name" value="Histidine kinase-like ATPase, C-terminal domain"/>
    <property type="match status" value="1"/>
</dbReference>
<dbReference type="InterPro" id="IPR007168">
    <property type="entry name" value="Phageshock_PspC_N"/>
</dbReference>
<dbReference type="Proteomes" id="UP000275225">
    <property type="component" value="Unassembled WGS sequence"/>
</dbReference>
<keyword evidence="7" id="KW-1185">Reference proteome</keyword>
<evidence type="ECO:0000313" key="6">
    <source>
        <dbReference type="EMBL" id="RQN08300.1"/>
    </source>
</evidence>
<evidence type="ECO:0000259" key="5">
    <source>
        <dbReference type="SMART" id="SM00387"/>
    </source>
</evidence>
<feature type="transmembrane region" description="Helical" evidence="4">
    <location>
        <begin position="36"/>
        <end position="59"/>
    </location>
</feature>
<organism evidence="6 7">
    <name type="scientific">Aeromicrobium camelliae</name>
    <dbReference type="NCBI Taxonomy" id="1538144"/>
    <lineage>
        <taxon>Bacteria</taxon>
        <taxon>Bacillati</taxon>
        <taxon>Actinomycetota</taxon>
        <taxon>Actinomycetes</taxon>
        <taxon>Propionibacteriales</taxon>
        <taxon>Nocardioidaceae</taxon>
        <taxon>Aeromicrobium</taxon>
    </lineage>
</organism>
<evidence type="ECO:0000256" key="1">
    <source>
        <dbReference type="ARBA" id="ARBA00022679"/>
    </source>
</evidence>
<keyword evidence="4" id="KW-1133">Transmembrane helix</keyword>
<dbReference type="PANTHER" id="PTHR24421">
    <property type="entry name" value="NITRATE/NITRITE SENSOR PROTEIN NARX-RELATED"/>
    <property type="match status" value="1"/>
</dbReference>
<dbReference type="Pfam" id="PF02518">
    <property type="entry name" value="HATPase_c"/>
    <property type="match status" value="1"/>
</dbReference>
<feature type="transmembrane region" description="Helical" evidence="4">
    <location>
        <begin position="157"/>
        <end position="175"/>
    </location>
</feature>
<dbReference type="GO" id="GO:0000160">
    <property type="term" value="P:phosphorelay signal transduction system"/>
    <property type="evidence" value="ECO:0007669"/>
    <property type="project" value="UniProtKB-KW"/>
</dbReference>
<feature type="transmembrane region" description="Helical" evidence="4">
    <location>
        <begin position="187"/>
        <end position="210"/>
    </location>
</feature>
<gene>
    <name evidence="6" type="ORF">EHW97_06725</name>
</gene>
<accession>A0A3N6WLX9</accession>
<comment type="caution">
    <text evidence="6">The sequence shown here is derived from an EMBL/GenBank/DDBJ whole genome shotgun (WGS) entry which is preliminary data.</text>
</comment>
<proteinExistence type="predicted"/>
<keyword evidence="4" id="KW-0812">Transmembrane</keyword>
<dbReference type="Pfam" id="PF04024">
    <property type="entry name" value="PspC"/>
    <property type="match status" value="1"/>
</dbReference>
<dbReference type="RefSeq" id="WP_124236401.1">
    <property type="nucleotide sequence ID" value="NZ_JBHUFI010000005.1"/>
</dbReference>
<keyword evidence="6" id="KW-0547">Nucleotide-binding</keyword>